<protein>
    <submittedName>
        <fullName evidence="1">Uncharacterized protein</fullName>
    </submittedName>
</protein>
<proteinExistence type="predicted"/>
<reference evidence="1" key="1">
    <citation type="submission" date="2019-08" db="EMBL/GenBank/DDBJ databases">
        <authorList>
            <person name="Kucharzyk K."/>
            <person name="Murdoch R.W."/>
            <person name="Higgins S."/>
            <person name="Loffler F."/>
        </authorList>
    </citation>
    <scope>NUCLEOTIDE SEQUENCE</scope>
</reference>
<organism evidence="1">
    <name type="scientific">bioreactor metagenome</name>
    <dbReference type="NCBI Taxonomy" id="1076179"/>
    <lineage>
        <taxon>unclassified sequences</taxon>
        <taxon>metagenomes</taxon>
        <taxon>ecological metagenomes</taxon>
    </lineage>
</organism>
<sequence length="152" mass="17031">MAPTTPDWYLGSKTTDIPKDAQKNYQWILPGDPIPEGFMILFDVDSRFKGQDSFDWSMYTITETGKHSNKSKAGWISAKALNSVVASPDLGDFGLTAKLGGNWKVDDVSVYYDGRHWLADRSYTKSGDSRGWNLAVYGDEDPENLDVKEPQK</sequence>
<dbReference type="AlphaFoldDB" id="A0A645H6U7"/>
<accession>A0A645H6U7</accession>
<dbReference type="EMBL" id="VSSQ01087935">
    <property type="protein sequence ID" value="MPN34741.1"/>
    <property type="molecule type" value="Genomic_DNA"/>
</dbReference>
<comment type="caution">
    <text evidence="1">The sequence shown here is derived from an EMBL/GenBank/DDBJ whole genome shotgun (WGS) entry which is preliminary data.</text>
</comment>
<gene>
    <name evidence="1" type="ORF">SDC9_182235</name>
</gene>
<evidence type="ECO:0000313" key="1">
    <source>
        <dbReference type="EMBL" id="MPN34741.1"/>
    </source>
</evidence>
<name>A0A645H6U7_9ZZZZ</name>